<dbReference type="EMBL" id="SGXM01000001">
    <property type="protein sequence ID" value="RZT43056.1"/>
    <property type="molecule type" value="Genomic_DNA"/>
</dbReference>
<dbReference type="Pfam" id="PF05901">
    <property type="entry name" value="Excalibur"/>
    <property type="match status" value="1"/>
</dbReference>
<evidence type="ECO:0000313" key="3">
    <source>
        <dbReference type="EMBL" id="RZT43056.1"/>
    </source>
</evidence>
<dbReference type="PROSITE" id="PS00352">
    <property type="entry name" value="CSD_1"/>
    <property type="match status" value="1"/>
</dbReference>
<keyword evidence="4" id="KW-1185">Reference proteome</keyword>
<dbReference type="InterPro" id="IPR011129">
    <property type="entry name" value="CSD"/>
</dbReference>
<dbReference type="GO" id="GO:0005829">
    <property type="term" value="C:cytosol"/>
    <property type="evidence" value="ECO:0007669"/>
    <property type="project" value="UniProtKB-ARBA"/>
</dbReference>
<dbReference type="PANTHER" id="PTHR46565:SF20">
    <property type="entry name" value="COLD SHOCK DOMAIN-CONTAINING PROTEIN 4"/>
    <property type="match status" value="1"/>
</dbReference>
<sequence length="198" mass="21517">MAESSKPLNMRIEGRLKSWNGDKGFGFITPMEGGPDVFVHISDFPREGGPPRPGERLNFQIMLNRDGKTRAILVQRPGAAPAAARRGSPQPPVRTGKVTGYRVTAWVVVAMLCAAAFAGYDSLARRSSPPVASITEPVEEPVAVQPVAFRCDGRKHCSEMTSCPEARFFLNNCPGTKMDGDGDGVPCEEHWCRGNFAR</sequence>
<feature type="domain" description="CSD" evidence="2">
    <location>
        <begin position="11"/>
        <end position="76"/>
    </location>
</feature>
<dbReference type="InterPro" id="IPR012340">
    <property type="entry name" value="NA-bd_OB-fold"/>
</dbReference>
<dbReference type="SMART" id="SM00894">
    <property type="entry name" value="Excalibur"/>
    <property type="match status" value="1"/>
</dbReference>
<gene>
    <name evidence="3" type="ORF">EV147_2103</name>
</gene>
<comment type="subcellular location">
    <subcellularLocation>
        <location evidence="1">Cytoplasm</location>
    </subcellularLocation>
</comment>
<dbReference type="PROSITE" id="PS51857">
    <property type="entry name" value="CSD_2"/>
    <property type="match status" value="1"/>
</dbReference>
<dbReference type="Gene3D" id="2.40.50.140">
    <property type="entry name" value="Nucleic acid-binding proteins"/>
    <property type="match status" value="1"/>
</dbReference>
<dbReference type="SUPFAM" id="SSF50249">
    <property type="entry name" value="Nucleic acid-binding proteins"/>
    <property type="match status" value="1"/>
</dbReference>
<dbReference type="AlphaFoldDB" id="A0A4Q7S999"/>
<dbReference type="Proteomes" id="UP000291078">
    <property type="component" value="Unassembled WGS sequence"/>
</dbReference>
<dbReference type="Pfam" id="PF00313">
    <property type="entry name" value="CSD"/>
    <property type="match status" value="1"/>
</dbReference>
<comment type="caution">
    <text evidence="3">The sequence shown here is derived from an EMBL/GenBank/DDBJ whole genome shotgun (WGS) entry which is preliminary data.</text>
</comment>
<organism evidence="3 4">
    <name type="scientific">Cupriavidus agavae</name>
    <dbReference type="NCBI Taxonomy" id="1001822"/>
    <lineage>
        <taxon>Bacteria</taxon>
        <taxon>Pseudomonadati</taxon>
        <taxon>Pseudomonadota</taxon>
        <taxon>Betaproteobacteria</taxon>
        <taxon>Burkholderiales</taxon>
        <taxon>Burkholderiaceae</taxon>
        <taxon>Cupriavidus</taxon>
    </lineage>
</organism>
<dbReference type="PANTHER" id="PTHR46565">
    <property type="entry name" value="COLD SHOCK DOMAIN PROTEIN 2"/>
    <property type="match status" value="1"/>
</dbReference>
<dbReference type="CDD" id="cd04458">
    <property type="entry name" value="CSP_CDS"/>
    <property type="match status" value="1"/>
</dbReference>
<evidence type="ECO:0000259" key="2">
    <source>
        <dbReference type="PROSITE" id="PS51857"/>
    </source>
</evidence>
<evidence type="ECO:0000256" key="1">
    <source>
        <dbReference type="RuleBase" id="RU000408"/>
    </source>
</evidence>
<keyword evidence="3" id="KW-0238">DNA-binding</keyword>
<dbReference type="RefSeq" id="WP_235844649.1">
    <property type="nucleotide sequence ID" value="NZ_SGXM01000001.1"/>
</dbReference>
<reference evidence="3 4" key="1">
    <citation type="journal article" date="2015" name="Stand. Genomic Sci.">
        <title>Genomic Encyclopedia of Bacterial and Archaeal Type Strains, Phase III: the genomes of soil and plant-associated and newly described type strains.</title>
        <authorList>
            <person name="Whitman W.B."/>
            <person name="Woyke T."/>
            <person name="Klenk H.P."/>
            <person name="Zhou Y."/>
            <person name="Lilburn T.G."/>
            <person name="Beck B.J."/>
            <person name="De Vos P."/>
            <person name="Vandamme P."/>
            <person name="Eisen J.A."/>
            <person name="Garrity G."/>
            <person name="Hugenholtz P."/>
            <person name="Kyrpides N.C."/>
        </authorList>
    </citation>
    <scope>NUCLEOTIDE SEQUENCE [LARGE SCALE GENOMIC DNA]</scope>
    <source>
        <strain evidence="3 4">ASC-9842</strain>
    </source>
</reference>
<dbReference type="InterPro" id="IPR008613">
    <property type="entry name" value="Excalibur_Ca-bd_domain"/>
</dbReference>
<protein>
    <submittedName>
        <fullName evidence="3">Putative cold-shock DNA-binding protein</fullName>
    </submittedName>
</protein>
<proteinExistence type="predicted"/>
<name>A0A4Q7S999_9BURK</name>
<dbReference type="GO" id="GO:0003677">
    <property type="term" value="F:DNA binding"/>
    <property type="evidence" value="ECO:0007669"/>
    <property type="project" value="UniProtKB-KW"/>
</dbReference>
<dbReference type="InterPro" id="IPR019844">
    <property type="entry name" value="CSD_CS"/>
</dbReference>
<dbReference type="InterPro" id="IPR002059">
    <property type="entry name" value="CSP_DNA-bd"/>
</dbReference>
<evidence type="ECO:0000313" key="4">
    <source>
        <dbReference type="Proteomes" id="UP000291078"/>
    </source>
</evidence>
<dbReference type="SMART" id="SM00357">
    <property type="entry name" value="CSP"/>
    <property type="match status" value="1"/>
</dbReference>
<accession>A0A4Q7S999</accession>